<dbReference type="OrthoDB" id="10260961at2759"/>
<proteinExistence type="predicted"/>
<reference evidence="3 4" key="1">
    <citation type="submission" date="2020-04" db="EMBL/GenBank/DDBJ databases">
        <title>Perkinsus chesapeaki whole genome sequence.</title>
        <authorList>
            <person name="Bogema D.R."/>
        </authorList>
    </citation>
    <scope>NUCLEOTIDE SEQUENCE [LARGE SCALE GENOMIC DNA]</scope>
    <source>
        <strain evidence="3">ATCC PRA-425</strain>
    </source>
</reference>
<organism evidence="3 4">
    <name type="scientific">Perkinsus chesapeaki</name>
    <name type="common">Clam parasite</name>
    <name type="synonym">Perkinsus andrewsi</name>
    <dbReference type="NCBI Taxonomy" id="330153"/>
    <lineage>
        <taxon>Eukaryota</taxon>
        <taxon>Sar</taxon>
        <taxon>Alveolata</taxon>
        <taxon>Perkinsozoa</taxon>
        <taxon>Perkinsea</taxon>
        <taxon>Perkinsida</taxon>
        <taxon>Perkinsidae</taxon>
        <taxon>Perkinsus</taxon>
    </lineage>
</organism>
<dbReference type="SUPFAM" id="SSF53474">
    <property type="entry name" value="alpha/beta-Hydrolases"/>
    <property type="match status" value="1"/>
</dbReference>
<dbReference type="InterPro" id="IPR029058">
    <property type="entry name" value="AB_hydrolase_fold"/>
</dbReference>
<dbReference type="PANTHER" id="PTHR42103:SF2">
    <property type="entry name" value="AB HYDROLASE-1 DOMAIN-CONTAINING PROTEIN"/>
    <property type="match status" value="1"/>
</dbReference>
<evidence type="ECO:0000259" key="2">
    <source>
        <dbReference type="Pfam" id="PF12697"/>
    </source>
</evidence>
<keyword evidence="4" id="KW-1185">Reference proteome</keyword>
<dbReference type="Gene3D" id="3.40.50.1820">
    <property type="entry name" value="alpha/beta hydrolase"/>
    <property type="match status" value="1"/>
</dbReference>
<dbReference type="Pfam" id="PF12697">
    <property type="entry name" value="Abhydrolase_6"/>
    <property type="match status" value="1"/>
</dbReference>
<evidence type="ECO:0000313" key="4">
    <source>
        <dbReference type="Proteomes" id="UP000591131"/>
    </source>
</evidence>
<dbReference type="AlphaFoldDB" id="A0A7J6N3N0"/>
<dbReference type="EMBL" id="JAAPAO010000001">
    <property type="protein sequence ID" value="KAF4678336.1"/>
    <property type="molecule type" value="Genomic_DNA"/>
</dbReference>
<sequence length="250" mass="26901">MDASTRDSTLPGIPQRNRQQRKPIRVRTADDCEISGAAYIPASFAPGYEHLFVLLVHPWGKMGGSSANTKPLAKMLSGEYCMNCVTFDTRGVGASTGSSTLTGHAEVEDVVAVAKYVQEYLAPKGSKAQFVLLGSSAGAAIAGSAAPLIDNCVAAIYVGYTFGFMSRILFGKHVDNLKKLSCPKLFIMGTEDCWTSVSQLKSYLRDIGPSAEYRLIDGAGHFELENNAERARQIVDWSAEFIAASLPPQP</sequence>
<name>A0A7J6N3N0_PERCH</name>
<protein>
    <recommendedName>
        <fullName evidence="2">AB hydrolase-1 domain-containing protein</fullName>
    </recommendedName>
</protein>
<evidence type="ECO:0000313" key="3">
    <source>
        <dbReference type="EMBL" id="KAF4678336.1"/>
    </source>
</evidence>
<dbReference type="InterPro" id="IPR000073">
    <property type="entry name" value="AB_hydrolase_1"/>
</dbReference>
<evidence type="ECO:0000256" key="1">
    <source>
        <dbReference type="SAM" id="MobiDB-lite"/>
    </source>
</evidence>
<comment type="caution">
    <text evidence="3">The sequence shown here is derived from an EMBL/GenBank/DDBJ whole genome shotgun (WGS) entry which is preliminary data.</text>
</comment>
<dbReference type="PANTHER" id="PTHR42103">
    <property type="entry name" value="ALPHA/BETA-HYDROLASES SUPERFAMILY PROTEIN"/>
    <property type="match status" value="1"/>
</dbReference>
<dbReference type="Proteomes" id="UP000591131">
    <property type="component" value="Unassembled WGS sequence"/>
</dbReference>
<accession>A0A7J6N3N0</accession>
<feature type="region of interest" description="Disordered" evidence="1">
    <location>
        <begin position="1"/>
        <end position="25"/>
    </location>
</feature>
<feature type="domain" description="AB hydrolase-1" evidence="2">
    <location>
        <begin position="53"/>
        <end position="159"/>
    </location>
</feature>
<gene>
    <name evidence="3" type="ORF">FOL47_000065</name>
</gene>